<comment type="caution">
    <text evidence="2">The sequence shown here is derived from an EMBL/GenBank/DDBJ whole genome shotgun (WGS) entry which is preliminary data.</text>
</comment>
<proteinExistence type="predicted"/>
<reference evidence="2 3" key="1">
    <citation type="submission" date="2017-12" db="EMBL/GenBank/DDBJ databases">
        <title>Comparative genomics of Botrytis spp.</title>
        <authorList>
            <person name="Valero-Jimenez C.A."/>
            <person name="Tapia P."/>
            <person name="Veloso J."/>
            <person name="Silva-Moreno E."/>
            <person name="Staats M."/>
            <person name="Valdes J.H."/>
            <person name="Van Kan J.A.L."/>
        </authorList>
    </citation>
    <scope>NUCLEOTIDE SEQUENCE [LARGE SCALE GENOMIC DNA]</scope>
    <source>
        <strain evidence="2 3">Bt9001</strain>
    </source>
</reference>
<feature type="region of interest" description="Disordered" evidence="1">
    <location>
        <begin position="207"/>
        <end position="252"/>
    </location>
</feature>
<sequence>MLSDSKIRELKVAGLVDIEMSKPYNRDGNIRKSHALCIDGLTTPHKPLLMLSQKYIASHTPSRKELYDRPSRLQQMKAYTRLLKDDHGKPLSTYHRATIHINLARCFEDCLDEKSGSQDDILTVIKYHFEAAHGWATAVIDQRELDVTSEECVPFNDIISAANDIKDSLYARKLYMDALDEDNMVDVTPGLTNSTLPLEVVDDIVSEHSRNSEAPDSQPSEQVADIGAQDDIDGSDTSTVRGTDDTVNNSDSDFDELGYKDIIAKAKQNPTIEVEPAPINVTDVRMMHGFMYFLVHDKIGICNLMNGYLDRMDAVLVLGELEIKIIRDASAMMALNVRHNGNGFAVPPCSSPNTSPAPFFPVASTLPIRTRSNNTECESRKKRKFAKDDEEDEIL</sequence>
<dbReference type="AlphaFoldDB" id="A0A4Z1ECG8"/>
<gene>
    <name evidence="2" type="ORF">BTUL_0210g00050</name>
</gene>
<feature type="region of interest" description="Disordered" evidence="1">
    <location>
        <begin position="371"/>
        <end position="395"/>
    </location>
</feature>
<name>A0A4Z1ECG8_9HELO</name>
<evidence type="ECO:0000256" key="1">
    <source>
        <dbReference type="SAM" id="MobiDB-lite"/>
    </source>
</evidence>
<keyword evidence="3" id="KW-1185">Reference proteome</keyword>
<organism evidence="2 3">
    <name type="scientific">Botrytis tulipae</name>
    <dbReference type="NCBI Taxonomy" id="87230"/>
    <lineage>
        <taxon>Eukaryota</taxon>
        <taxon>Fungi</taxon>
        <taxon>Dikarya</taxon>
        <taxon>Ascomycota</taxon>
        <taxon>Pezizomycotina</taxon>
        <taxon>Leotiomycetes</taxon>
        <taxon>Helotiales</taxon>
        <taxon>Sclerotiniaceae</taxon>
        <taxon>Botrytis</taxon>
    </lineage>
</organism>
<feature type="compositionally biased region" description="Polar residues" evidence="1">
    <location>
        <begin position="235"/>
        <end position="251"/>
    </location>
</feature>
<accession>A0A4Z1ECG8</accession>
<dbReference type="EMBL" id="PQXH01000210">
    <property type="protein sequence ID" value="TGO08412.1"/>
    <property type="molecule type" value="Genomic_DNA"/>
</dbReference>
<evidence type="ECO:0000313" key="2">
    <source>
        <dbReference type="EMBL" id="TGO08412.1"/>
    </source>
</evidence>
<dbReference type="Proteomes" id="UP000297777">
    <property type="component" value="Unassembled WGS sequence"/>
</dbReference>
<dbReference type="OrthoDB" id="3546389at2759"/>
<evidence type="ECO:0000313" key="3">
    <source>
        <dbReference type="Proteomes" id="UP000297777"/>
    </source>
</evidence>
<protein>
    <submittedName>
        <fullName evidence="2">Uncharacterized protein</fullName>
    </submittedName>
</protein>